<dbReference type="Pfam" id="PF06259">
    <property type="entry name" value="Abhydrolase_8"/>
    <property type="match status" value="1"/>
</dbReference>
<sequence length="404" mass="42048">MRKPRRWKRVLIGAFAGCAVLADAGASAAAAAVSSEQLAISTPPAGSSAWVQDHSFGRSLPDPATTSPADAAAFFASLAPTELDRLVKQYPLVVGNYDGAPLDLRYRANRIALADERDAARVRAADKKLDADTRALAVSRANDVDRLLAPGRQILAFDPRGRGLVTEVWGDLADAERVSVVVPGSDADLGHFDQSAEPLRGAAGMARALYAEEQRQAPKTRTAVIAWTGYVTPSGLGPDAATSRLADVAAPRLQRLLAGLKETTRPDAPPALLCHSYGSVVCGTAAPKIPRAAASPSDTSGITDMMVFGSPGMGVQSAGELGGGVHVWATRNPSDWIGNVPFLEVGKLGHGADPTGNGFGAEQISSARAAGHNGYLTDGTDSLHNFAAISLGDYRDVVRAQPNT</sequence>
<protein>
    <recommendedName>
        <fullName evidence="2">DUF1023 domain-containing protein</fullName>
    </recommendedName>
</protein>
<evidence type="ECO:0000256" key="1">
    <source>
        <dbReference type="SAM" id="SignalP"/>
    </source>
</evidence>
<organism evidence="4 5">
    <name type="scientific">Kitasatospora aureofaciens</name>
    <name type="common">Streptomyces aureofaciens</name>
    <dbReference type="NCBI Taxonomy" id="1894"/>
    <lineage>
        <taxon>Bacteria</taxon>
        <taxon>Bacillati</taxon>
        <taxon>Actinomycetota</taxon>
        <taxon>Actinomycetes</taxon>
        <taxon>Kitasatosporales</taxon>
        <taxon>Streptomycetaceae</taxon>
        <taxon>Kitasatospora</taxon>
    </lineage>
</organism>
<proteinExistence type="predicted"/>
<dbReference type="Proteomes" id="UP000610124">
    <property type="component" value="Unassembled WGS sequence"/>
</dbReference>
<evidence type="ECO:0000313" key="3">
    <source>
        <dbReference type="EMBL" id="GGU59764.1"/>
    </source>
</evidence>
<reference evidence="4" key="3">
    <citation type="submission" date="2016-08" db="EMBL/GenBank/DDBJ databases">
        <title>Sequencing, Assembly and Comparative Genomics of S. aureofaciens ATCC 10762.</title>
        <authorList>
            <person name="Gradnigo J.S."/>
            <person name="Johnson N."/>
            <person name="Somerville G.A."/>
        </authorList>
    </citation>
    <scope>NUCLEOTIDE SEQUENCE [LARGE SCALE GENOMIC DNA]</scope>
    <source>
        <strain evidence="4">ATCC 10762</strain>
    </source>
</reference>
<dbReference type="AlphaFoldDB" id="A0A1E7MYA1"/>
<reference evidence="3" key="5">
    <citation type="submission" date="2020-09" db="EMBL/GenBank/DDBJ databases">
        <authorList>
            <person name="Sun Q."/>
            <person name="Ohkuma M."/>
        </authorList>
    </citation>
    <scope>NUCLEOTIDE SEQUENCE</scope>
    <source>
        <strain evidence="3">JCM 4434</strain>
    </source>
</reference>
<evidence type="ECO:0000313" key="4">
    <source>
        <dbReference type="EMBL" id="OEV33417.1"/>
    </source>
</evidence>
<comment type="caution">
    <text evidence="4">The sequence shown here is derived from an EMBL/GenBank/DDBJ whole genome shotgun (WGS) entry which is preliminary data.</text>
</comment>
<dbReference type="RefSeq" id="WP_030287556.1">
    <property type="nucleotide sequence ID" value="NZ_BMUB01000002.1"/>
</dbReference>
<dbReference type="InterPro" id="IPR029058">
    <property type="entry name" value="AB_hydrolase_fold"/>
</dbReference>
<keyword evidence="1" id="KW-0732">Signal</keyword>
<evidence type="ECO:0000259" key="2">
    <source>
        <dbReference type="Pfam" id="PF06259"/>
    </source>
</evidence>
<gene>
    <name evidence="3" type="ORF">GCM10010502_07690</name>
    <name evidence="4" type="ORF">HS99_0012615</name>
</gene>
<evidence type="ECO:0000313" key="5">
    <source>
        <dbReference type="Proteomes" id="UP000037395"/>
    </source>
</evidence>
<feature type="chain" id="PRO_5015063889" description="DUF1023 domain-containing protein" evidence="1">
    <location>
        <begin position="29"/>
        <end position="404"/>
    </location>
</feature>
<feature type="domain" description="DUF1023" evidence="2">
    <location>
        <begin position="158"/>
        <end position="344"/>
    </location>
</feature>
<feature type="signal peptide" evidence="1">
    <location>
        <begin position="1"/>
        <end position="28"/>
    </location>
</feature>
<reference evidence="4 5" key="2">
    <citation type="submission" date="2014-07" db="EMBL/GenBank/DDBJ databases">
        <authorList>
            <person name="Zhang J.E."/>
            <person name="Yang H."/>
            <person name="Guo J."/>
            <person name="Deng Z."/>
            <person name="Luo H."/>
            <person name="Luo M."/>
            <person name="Zhao B."/>
        </authorList>
    </citation>
    <scope>NUCLEOTIDE SEQUENCE [LARGE SCALE GENOMIC DNA]</scope>
    <source>
        <strain evidence="4">ATCC 10762</strain>
        <strain evidence="5">ATCC 10762 / DSM 40127 / CCM 3239 / JCM 4008 / LMG 5968 / NBRC 12843 / NCIMB 8234 / A-377</strain>
    </source>
</reference>
<dbReference type="OrthoDB" id="5170249at2"/>
<accession>A0A8H9LP09</accession>
<reference evidence="5" key="4">
    <citation type="submission" date="2016-08" db="EMBL/GenBank/DDBJ databases">
        <title>Sequencing, assembly and comparative genomics of S. aureofaciens ATCC 10762.</title>
        <authorList>
            <person name="Gradnigo J.S."/>
            <person name="Johnson N."/>
            <person name="Somerville G.A."/>
        </authorList>
    </citation>
    <scope>NUCLEOTIDE SEQUENCE [LARGE SCALE GENOMIC DNA]</scope>
    <source>
        <strain evidence="5">ATCC 10762 / DSM 40127 / CCM 3239 / JCM 4008 / LMG 5968 / NBRC 12843 / NCIMB 8234 / A-377</strain>
    </source>
</reference>
<dbReference type="EMBL" id="BMUB01000002">
    <property type="protein sequence ID" value="GGU59764.1"/>
    <property type="molecule type" value="Genomic_DNA"/>
</dbReference>
<name>A0A1E7MYA1_KITAU</name>
<dbReference type="SUPFAM" id="SSF53474">
    <property type="entry name" value="alpha/beta-Hydrolases"/>
    <property type="match status" value="1"/>
</dbReference>
<dbReference type="GeneID" id="97483947"/>
<reference evidence="3" key="1">
    <citation type="journal article" date="2014" name="Int. J. Syst. Evol. Microbiol.">
        <title>Complete genome sequence of Corynebacterium casei LMG S-19264T (=DSM 44701T), isolated from a smear-ripened cheese.</title>
        <authorList>
            <consortium name="US DOE Joint Genome Institute (JGI-PGF)"/>
            <person name="Walter F."/>
            <person name="Albersmeier A."/>
            <person name="Kalinowski J."/>
            <person name="Ruckert C."/>
        </authorList>
    </citation>
    <scope>NUCLEOTIDE SEQUENCE</scope>
    <source>
        <strain evidence="3">JCM 4434</strain>
    </source>
</reference>
<accession>A0A1E7MYA1</accession>
<dbReference type="EMBL" id="JPRF03000065">
    <property type="protein sequence ID" value="OEV33417.1"/>
    <property type="molecule type" value="Genomic_DNA"/>
</dbReference>
<dbReference type="Proteomes" id="UP000037395">
    <property type="component" value="Unassembled WGS sequence"/>
</dbReference>
<keyword evidence="5" id="KW-1185">Reference proteome</keyword>
<dbReference type="KEGG" id="kau:B6264_17840"/>
<dbReference type="InterPro" id="IPR010427">
    <property type="entry name" value="DUF1023"/>
</dbReference>